<dbReference type="Gene3D" id="1.20.1250.20">
    <property type="entry name" value="MFS general substrate transporter like domains"/>
    <property type="match status" value="2"/>
</dbReference>
<evidence type="ECO:0000313" key="3">
    <source>
        <dbReference type="Proteomes" id="UP000594468"/>
    </source>
</evidence>
<feature type="transmembrane region" description="Helical" evidence="1">
    <location>
        <begin position="85"/>
        <end position="105"/>
    </location>
</feature>
<name>A0A7S8IFY1_9CHLR</name>
<evidence type="ECO:0000256" key="1">
    <source>
        <dbReference type="SAM" id="Phobius"/>
    </source>
</evidence>
<keyword evidence="3" id="KW-1185">Reference proteome</keyword>
<feature type="transmembrane region" description="Helical" evidence="1">
    <location>
        <begin position="261"/>
        <end position="280"/>
    </location>
</feature>
<feature type="transmembrane region" description="Helical" evidence="1">
    <location>
        <begin position="382"/>
        <end position="403"/>
    </location>
</feature>
<feature type="transmembrane region" description="Helical" evidence="1">
    <location>
        <begin position="111"/>
        <end position="134"/>
    </location>
</feature>
<organism evidence="2 3">
    <name type="scientific">Phototrophicus methaneseepsis</name>
    <dbReference type="NCBI Taxonomy" id="2710758"/>
    <lineage>
        <taxon>Bacteria</taxon>
        <taxon>Bacillati</taxon>
        <taxon>Chloroflexota</taxon>
        <taxon>Candidatus Thermofontia</taxon>
        <taxon>Phototrophicales</taxon>
        <taxon>Phototrophicaceae</taxon>
        <taxon>Phototrophicus</taxon>
    </lineage>
</organism>
<protein>
    <submittedName>
        <fullName evidence="2">MFS transporter</fullName>
    </submittedName>
</protein>
<sequence>MSITLSNPSLRRTTHANFHHLVMDIAWFGLALAASSRFAQFYAIRLGATAIELGWLASLPALVLVFATTFSQWWRGRYHSSVNALWWPSIAFRTVFLLPAFAPFFPATLRVPWLIVAATVPAVAQGVSSALFVVAMRETLLPEQLTSNFARRAIWQNITITIGVLGFGLLLETLPFPLNYQIMFVMAFGFSLVSQWHIMRLKPIVPEDKPEPQRYNLTRRLRDDRFQSVALVTLASYIGFHAIIAVIPLHLEQNLGATEGFMAVFSMVELLTAAFAATRMEWMVNRFGNRTVIAIGMGGTAIAALILGLAPTLWLTLPAAAFTGASWTFTSIAVLGFFAARTEANDVNASTIYHQILFLAMFIGPMIGSALVAIGLPIASVVVVGAGIRLLSAGIVHRGLSLFGKPRVVVKRK</sequence>
<dbReference type="InterPro" id="IPR036259">
    <property type="entry name" value="MFS_trans_sf"/>
</dbReference>
<accession>A0A7S8IFY1</accession>
<feature type="transmembrane region" description="Helical" evidence="1">
    <location>
        <begin position="154"/>
        <end position="174"/>
    </location>
</feature>
<proteinExistence type="predicted"/>
<evidence type="ECO:0000313" key="2">
    <source>
        <dbReference type="EMBL" id="QPC83969.1"/>
    </source>
</evidence>
<dbReference type="RefSeq" id="WP_195172033.1">
    <property type="nucleotide sequence ID" value="NZ_CP062983.1"/>
</dbReference>
<feature type="transmembrane region" description="Helical" evidence="1">
    <location>
        <begin position="352"/>
        <end position="376"/>
    </location>
</feature>
<dbReference type="InterPro" id="IPR052528">
    <property type="entry name" value="Sugar_transport-like"/>
</dbReference>
<dbReference type="PANTHER" id="PTHR23526:SF2">
    <property type="entry name" value="MAJOR FACILITATOR SUPERFAMILY (MFS) PROFILE DOMAIN-CONTAINING PROTEIN"/>
    <property type="match status" value="1"/>
</dbReference>
<reference evidence="2 3" key="1">
    <citation type="submission" date="2020-02" db="EMBL/GenBank/DDBJ databases">
        <authorList>
            <person name="Zheng R.K."/>
            <person name="Sun C.M."/>
        </authorList>
    </citation>
    <scope>NUCLEOTIDE SEQUENCE [LARGE SCALE GENOMIC DNA]</scope>
    <source>
        <strain evidence="3">rifampicinis</strain>
    </source>
</reference>
<dbReference type="SUPFAM" id="SSF103473">
    <property type="entry name" value="MFS general substrate transporter"/>
    <property type="match status" value="1"/>
</dbReference>
<keyword evidence="1" id="KW-0812">Transmembrane</keyword>
<feature type="transmembrane region" description="Helical" evidence="1">
    <location>
        <begin position="21"/>
        <end position="43"/>
    </location>
</feature>
<keyword evidence="1" id="KW-1133">Transmembrane helix</keyword>
<dbReference type="KEGG" id="pmet:G4Y79_06200"/>
<dbReference type="AlphaFoldDB" id="A0A7S8IFY1"/>
<feature type="transmembrane region" description="Helical" evidence="1">
    <location>
        <begin position="292"/>
        <end position="314"/>
    </location>
</feature>
<dbReference type="PANTHER" id="PTHR23526">
    <property type="entry name" value="INTEGRAL MEMBRANE TRANSPORT PROTEIN-RELATED"/>
    <property type="match status" value="1"/>
</dbReference>
<dbReference type="EMBL" id="CP062983">
    <property type="protein sequence ID" value="QPC83969.1"/>
    <property type="molecule type" value="Genomic_DNA"/>
</dbReference>
<keyword evidence="1" id="KW-0472">Membrane</keyword>
<feature type="transmembrane region" description="Helical" evidence="1">
    <location>
        <begin position="229"/>
        <end position="249"/>
    </location>
</feature>
<feature type="transmembrane region" description="Helical" evidence="1">
    <location>
        <begin position="320"/>
        <end position="340"/>
    </location>
</feature>
<feature type="transmembrane region" description="Helical" evidence="1">
    <location>
        <begin position="55"/>
        <end position="73"/>
    </location>
</feature>
<gene>
    <name evidence="2" type="ORF">G4Y79_06200</name>
</gene>
<dbReference type="Proteomes" id="UP000594468">
    <property type="component" value="Chromosome"/>
</dbReference>